<proteinExistence type="predicted"/>
<dbReference type="InParanoid" id="G3AMB8"/>
<evidence type="ECO:0000313" key="2">
    <source>
        <dbReference type="Proteomes" id="UP000000709"/>
    </source>
</evidence>
<accession>G3AMB8</accession>
<dbReference type="Proteomes" id="UP000000709">
    <property type="component" value="Unassembled WGS sequence"/>
</dbReference>
<sequence>MVLGTPVPANIKLKATLTSQGTQSTKTFSVILPTYTPRAPIVVKKKDMDPILISFNNKQEILDAQNIMKETKWVHGHKVNHKSHANEGL</sequence>
<dbReference type="OMA" id="LDAQNIM"/>
<protein>
    <submittedName>
        <fullName evidence="1">Uncharacterized protein</fullName>
    </submittedName>
</protein>
<dbReference type="AlphaFoldDB" id="G3AMB8"/>
<gene>
    <name evidence="1" type="ORF">SPAPADRAFT_60773</name>
</gene>
<name>G3AMB8_SPAPN</name>
<organism evidence="2">
    <name type="scientific">Spathaspora passalidarum (strain NRRL Y-27907 / 11-Y1)</name>
    <dbReference type="NCBI Taxonomy" id="619300"/>
    <lineage>
        <taxon>Eukaryota</taxon>
        <taxon>Fungi</taxon>
        <taxon>Dikarya</taxon>
        <taxon>Ascomycota</taxon>
        <taxon>Saccharomycotina</taxon>
        <taxon>Pichiomycetes</taxon>
        <taxon>Debaryomycetaceae</taxon>
        <taxon>Spathaspora</taxon>
    </lineage>
</organism>
<dbReference type="OrthoDB" id="4010567at2759"/>
<dbReference type="RefSeq" id="XP_007374931.1">
    <property type="nucleotide sequence ID" value="XM_007374869.1"/>
</dbReference>
<dbReference type="EMBL" id="GL996501">
    <property type="protein sequence ID" value="EGW33416.1"/>
    <property type="molecule type" value="Genomic_DNA"/>
</dbReference>
<dbReference type="GeneID" id="18873561"/>
<evidence type="ECO:0000313" key="1">
    <source>
        <dbReference type="EMBL" id="EGW33416.1"/>
    </source>
</evidence>
<reference evidence="1 2" key="1">
    <citation type="journal article" date="2011" name="Proc. Natl. Acad. Sci. U.S.A.">
        <title>Comparative genomics of xylose-fermenting fungi for enhanced biofuel production.</title>
        <authorList>
            <person name="Wohlbach D.J."/>
            <person name="Kuo A."/>
            <person name="Sato T.K."/>
            <person name="Potts K.M."/>
            <person name="Salamov A.A."/>
            <person name="LaButti K.M."/>
            <person name="Sun H."/>
            <person name="Clum A."/>
            <person name="Pangilinan J.L."/>
            <person name="Lindquist E.A."/>
            <person name="Lucas S."/>
            <person name="Lapidus A."/>
            <person name="Jin M."/>
            <person name="Gunawan C."/>
            <person name="Balan V."/>
            <person name="Dale B.E."/>
            <person name="Jeffries T.W."/>
            <person name="Zinkel R."/>
            <person name="Barry K.W."/>
            <person name="Grigoriev I.V."/>
            <person name="Gasch A.P."/>
        </authorList>
    </citation>
    <scope>NUCLEOTIDE SEQUENCE [LARGE SCALE GENOMIC DNA]</scope>
    <source>
        <strain evidence="2">NRRL Y-27907 / 11-Y1</strain>
    </source>
</reference>
<keyword evidence="2" id="KW-1185">Reference proteome</keyword>
<dbReference type="KEGG" id="spaa:SPAPADRAFT_60773"/>
<dbReference type="HOGENOM" id="CLU_2456198_0_0_1"/>